<evidence type="ECO:0000313" key="1">
    <source>
        <dbReference type="EMBL" id="ERJ96477.1"/>
    </source>
</evidence>
<protein>
    <submittedName>
        <fullName evidence="1">Uncharacterized protein</fullName>
    </submittedName>
</protein>
<sequence>MATKNGNLSKKSPKLRQIHPKSRKFESCHLTRMQPVWIFPEPATPAGSFLLQNRRFWNLRRYPVKCSQNIFN</sequence>
<dbReference type="HOGENOM" id="CLU_2719880_0_0_9"/>
<accession>U2KW13</accession>
<reference evidence="1 2" key="1">
    <citation type="submission" date="2013-07" db="EMBL/GenBank/DDBJ databases">
        <authorList>
            <person name="Weinstock G."/>
            <person name="Sodergren E."/>
            <person name="Wylie T."/>
            <person name="Fulton L."/>
            <person name="Fulton R."/>
            <person name="Fronick C."/>
            <person name="O'Laughlin M."/>
            <person name="Godfrey J."/>
            <person name="Miner T."/>
            <person name="Herter B."/>
            <person name="Appelbaum E."/>
            <person name="Cordes M."/>
            <person name="Lek S."/>
            <person name="Wollam A."/>
            <person name="Pepin K.H."/>
            <person name="Palsikar V.B."/>
            <person name="Mitreva M."/>
            <person name="Wilson R.K."/>
        </authorList>
    </citation>
    <scope>NUCLEOTIDE SEQUENCE [LARGE SCALE GENOMIC DNA]</scope>
    <source>
        <strain evidence="1 2">ATCC 27760</strain>
    </source>
</reference>
<comment type="caution">
    <text evidence="1">The sequence shown here is derived from an EMBL/GenBank/DDBJ whole genome shotgun (WGS) entry which is preliminary data.</text>
</comment>
<dbReference type="Proteomes" id="UP000016662">
    <property type="component" value="Unassembled WGS sequence"/>
</dbReference>
<dbReference type="AlphaFoldDB" id="U2KW13"/>
<name>U2KW13_9FIRM</name>
<organism evidence="1 2">
    <name type="scientific">Ruminococcus callidus ATCC 27760</name>
    <dbReference type="NCBI Taxonomy" id="411473"/>
    <lineage>
        <taxon>Bacteria</taxon>
        <taxon>Bacillati</taxon>
        <taxon>Bacillota</taxon>
        <taxon>Clostridia</taxon>
        <taxon>Eubacteriales</taxon>
        <taxon>Oscillospiraceae</taxon>
        <taxon>Ruminococcus</taxon>
    </lineage>
</organism>
<evidence type="ECO:0000313" key="2">
    <source>
        <dbReference type="Proteomes" id="UP000016662"/>
    </source>
</evidence>
<dbReference type="STRING" id="411473.RUMCAL_01157"/>
<dbReference type="EMBL" id="AWVF01000137">
    <property type="protein sequence ID" value="ERJ96477.1"/>
    <property type="molecule type" value="Genomic_DNA"/>
</dbReference>
<proteinExistence type="predicted"/>
<keyword evidence="2" id="KW-1185">Reference proteome</keyword>
<gene>
    <name evidence="1" type="ORF">RUMCAL_01157</name>
</gene>